<sequence>MVGLSVTDRSTNQTTHNVVNLPTVPAFSSFQFKTIGKPPDLLKRMTIPADTDMNVDECYDKEISMSSDGNLDTDNMLFELYETKPDVNKQRSLRERLAMKEDDVDKNIVDTHMESEFPPANIFAEIPAPTNESTPRHASGCSIIHTPNPSPLSGKIHHPGGDNTQTVSSIKQPGSVLESLAYNGSRSKIADGRNSLQSSGSEVRAPFEALSPSRQTVTEAPEAPTFTAFRDLQIQLATSLANLNPITTSDARAIAQSVNDRYAEVTASAKHAYMLAQKALSAAEESMGAAKECLNHAEALQSRTDDVLDAVAKIDNDGQKQLWNDALQTLKNGLHDLDRWGRQMECQRQREFDEMDMERRKHTAATQSVAGPSGSGPPSASAVVQAPSYITSSATVRALSESILKTLEHEAVAATEAWNRQITEQDAERRRIAAEELRKRRAIEAQAERQNGQAAAAFVAARAERIAAEEEEKVRQEEEGVERERRLKELESKREAVALQKASEERVAAEIEEEKQAFRKLQQEEEKRKDLVERGLLLKKLEVEKAQARARDAQANEKNRQQQMREQELKRKEIATQKQRAASDEAKRIQSDRARSKQSAQNNTPPNQSVVLPAVPISACEALLHVEPPTHPNVVHDVDIRSSVKNQVEKADQEGASSGSLLSRIGASATSSSQPDSQNPPQLENLSSSLLGRPAPEILPNGRSPPIITPTQSILGKPMSVSTNGVPDIPPTAPAQARSRVDPIPSINPAQSHFARENIASGISRGEAAAAIHKEQRPPSLGVLPTIHRNSLDTQTDNHPKLSVPNGQDLGNITLIPCSQAPPISAAAQKDNLRHIAKGSQAGIKVEHDDNMPFVKVERNPTPPISSVMHASSQNDAIANSAHIQHPPTNGGGIVSSIRVPMLSLPLPIAPRTTPSTGNLPINRLAADAEVHRQRSSGPRPVEMNTIQGSGLRGTQSTSHILPCRINTNQSDIAPKQGATIEPRLFTESSSSDTTPLPSSHGIPRVSELVECFGSDPSRMGPDAVEDDGWARATQDNMYVPAIAHRQARERTPPRQARQHDHWSPPAAALPGSGSHFQQRNRPLLHVDHYSPSRSPSPQLSYASYPKQRPRWSRSLSRGQGDSNNSRAVTPEQPMYQVQASHHQPLPLNRKRPYVGNQINEPPNRRPRYEAQLREAEPSYITTPQADWSHVAEYSRSPTPEVPRATPLQMRLGEETDRAPNYRHNQGLPNRQRAEPQYYNRPAAAQGPAYHPQSSNNHAPRLNPRQTTDSRLPLLDRFSVQAPLHSLTQNHNHVHHASTTRGTNRGRGRGAHQPLGNRIAKGALIDRLAAERQPDNNDE</sequence>
<evidence type="ECO:0000313" key="3">
    <source>
        <dbReference type="Proteomes" id="UP000054270"/>
    </source>
</evidence>
<feature type="compositionally biased region" description="Basic residues" evidence="1">
    <location>
        <begin position="1292"/>
        <end position="1310"/>
    </location>
</feature>
<feature type="compositionally biased region" description="Low complexity" evidence="1">
    <location>
        <begin position="368"/>
        <end position="381"/>
    </location>
</feature>
<organism evidence="2 3">
    <name type="scientific">Hypholoma sublateritium (strain FD-334 SS-4)</name>
    <dbReference type="NCBI Taxonomy" id="945553"/>
    <lineage>
        <taxon>Eukaryota</taxon>
        <taxon>Fungi</taxon>
        <taxon>Dikarya</taxon>
        <taxon>Basidiomycota</taxon>
        <taxon>Agaricomycotina</taxon>
        <taxon>Agaricomycetes</taxon>
        <taxon>Agaricomycetidae</taxon>
        <taxon>Agaricales</taxon>
        <taxon>Agaricineae</taxon>
        <taxon>Strophariaceae</taxon>
        <taxon>Hypholoma</taxon>
    </lineage>
</organism>
<protein>
    <submittedName>
        <fullName evidence="2">Uncharacterized protein</fullName>
    </submittedName>
</protein>
<feature type="region of interest" description="Disordered" evidence="1">
    <location>
        <begin position="1194"/>
        <end position="1268"/>
    </location>
</feature>
<name>A0A0D2Q801_HYPSF</name>
<dbReference type="STRING" id="945553.A0A0D2Q801"/>
<feature type="compositionally biased region" description="Basic and acidic residues" evidence="1">
    <location>
        <begin position="549"/>
        <end position="595"/>
    </location>
</feature>
<dbReference type="EMBL" id="KN817523">
    <property type="protein sequence ID" value="KJA27860.1"/>
    <property type="molecule type" value="Genomic_DNA"/>
</dbReference>
<feature type="region of interest" description="Disordered" evidence="1">
    <location>
        <begin position="1047"/>
        <end position="1167"/>
    </location>
</feature>
<feature type="compositionally biased region" description="Polar residues" evidence="1">
    <location>
        <begin position="1252"/>
        <end position="1268"/>
    </location>
</feature>
<feature type="compositionally biased region" description="Basic and acidic residues" evidence="1">
    <location>
        <begin position="1047"/>
        <end position="1063"/>
    </location>
</feature>
<feature type="region of interest" description="Disordered" evidence="1">
    <location>
        <begin position="932"/>
        <end position="957"/>
    </location>
</feature>
<evidence type="ECO:0000256" key="1">
    <source>
        <dbReference type="SAM" id="MobiDB-lite"/>
    </source>
</evidence>
<feature type="compositionally biased region" description="Polar residues" evidence="1">
    <location>
        <begin position="945"/>
        <end position="957"/>
    </location>
</feature>
<feature type="region of interest" description="Disordered" evidence="1">
    <location>
        <begin position="149"/>
        <end position="169"/>
    </location>
</feature>
<dbReference type="OMA" id="GNAQCDP"/>
<feature type="region of interest" description="Disordered" evidence="1">
    <location>
        <begin position="647"/>
        <end position="720"/>
    </location>
</feature>
<accession>A0A0D2Q801</accession>
<proteinExistence type="predicted"/>
<feature type="compositionally biased region" description="Polar residues" evidence="1">
    <location>
        <begin position="597"/>
        <end position="610"/>
    </location>
</feature>
<dbReference type="OrthoDB" id="3068743at2759"/>
<dbReference type="Proteomes" id="UP000054270">
    <property type="component" value="Unassembled WGS sequence"/>
</dbReference>
<feature type="region of interest" description="Disordered" evidence="1">
    <location>
        <begin position="1286"/>
        <end position="1339"/>
    </location>
</feature>
<feature type="compositionally biased region" description="Polar residues" evidence="1">
    <location>
        <begin position="709"/>
        <end position="720"/>
    </location>
</feature>
<feature type="region of interest" description="Disordered" evidence="1">
    <location>
        <begin position="354"/>
        <end position="381"/>
    </location>
</feature>
<feature type="compositionally biased region" description="Basic and acidic residues" evidence="1">
    <location>
        <begin position="1328"/>
        <end position="1339"/>
    </location>
</feature>
<gene>
    <name evidence="2" type="ORF">HYPSUDRAFT_74780</name>
</gene>
<feature type="compositionally biased region" description="Polar residues" evidence="1">
    <location>
        <begin position="1114"/>
        <end position="1128"/>
    </location>
</feature>
<feature type="region of interest" description="Disordered" evidence="1">
    <location>
        <begin position="549"/>
        <end position="610"/>
    </location>
</feature>
<feature type="compositionally biased region" description="Low complexity" evidence="1">
    <location>
        <begin position="671"/>
        <end position="682"/>
    </location>
</feature>
<reference evidence="3" key="1">
    <citation type="submission" date="2014-04" db="EMBL/GenBank/DDBJ databases">
        <title>Evolutionary Origins and Diversification of the Mycorrhizal Mutualists.</title>
        <authorList>
            <consortium name="DOE Joint Genome Institute"/>
            <consortium name="Mycorrhizal Genomics Consortium"/>
            <person name="Kohler A."/>
            <person name="Kuo A."/>
            <person name="Nagy L.G."/>
            <person name="Floudas D."/>
            <person name="Copeland A."/>
            <person name="Barry K.W."/>
            <person name="Cichocki N."/>
            <person name="Veneault-Fourrey C."/>
            <person name="LaButti K."/>
            <person name="Lindquist E.A."/>
            <person name="Lipzen A."/>
            <person name="Lundell T."/>
            <person name="Morin E."/>
            <person name="Murat C."/>
            <person name="Riley R."/>
            <person name="Ohm R."/>
            <person name="Sun H."/>
            <person name="Tunlid A."/>
            <person name="Henrissat B."/>
            <person name="Grigoriev I.V."/>
            <person name="Hibbett D.S."/>
            <person name="Martin F."/>
        </authorList>
    </citation>
    <scope>NUCLEOTIDE SEQUENCE [LARGE SCALE GENOMIC DNA]</scope>
    <source>
        <strain evidence="3">FD-334 SS-4</strain>
    </source>
</reference>
<feature type="compositionally biased region" description="Polar residues" evidence="1">
    <location>
        <begin position="1092"/>
        <end position="1102"/>
    </location>
</feature>
<keyword evidence="3" id="KW-1185">Reference proteome</keyword>
<evidence type="ECO:0000313" key="2">
    <source>
        <dbReference type="EMBL" id="KJA27860.1"/>
    </source>
</evidence>